<dbReference type="Pfam" id="PF03762">
    <property type="entry name" value="VOMI"/>
    <property type="match status" value="1"/>
</dbReference>
<dbReference type="Proteomes" id="UP000543287">
    <property type="component" value="Unassembled WGS sequence"/>
</dbReference>
<dbReference type="GO" id="GO:0005615">
    <property type="term" value="C:extracellular space"/>
    <property type="evidence" value="ECO:0007669"/>
    <property type="project" value="TreeGrafter"/>
</dbReference>
<dbReference type="InterPro" id="IPR005515">
    <property type="entry name" value="VOMI"/>
</dbReference>
<accession>A0A7K9B5R6</accession>
<proteinExistence type="predicted"/>
<name>A0A7K9B5R6_DRONO</name>
<evidence type="ECO:0000313" key="2">
    <source>
        <dbReference type="EMBL" id="NXG35546.1"/>
    </source>
</evidence>
<evidence type="ECO:0000313" key="3">
    <source>
        <dbReference type="Proteomes" id="UP000543287"/>
    </source>
</evidence>
<dbReference type="Gene3D" id="2.100.10.20">
    <property type="entry name" value="Vitelline membrane outer layer protein I (VOMI)"/>
    <property type="match status" value="1"/>
</dbReference>
<comment type="caution">
    <text evidence="2">The sequence shown here is derived from an EMBL/GenBank/DDBJ whole genome shotgun (WGS) entry which is preliminary data.</text>
</comment>
<reference evidence="2 3" key="1">
    <citation type="submission" date="2019-09" db="EMBL/GenBank/DDBJ databases">
        <title>Bird 10,000 Genomes (B10K) Project - Family phase.</title>
        <authorList>
            <person name="Zhang G."/>
        </authorList>
    </citation>
    <scope>NUCLEOTIDE SEQUENCE [LARGE SCALE GENOMIC DNA]</scope>
    <source>
        <strain evidence="2">B10K-LSUMZ-23963</strain>
        <tissue evidence="2">Muscle</tissue>
    </source>
</reference>
<gene>
    <name evidence="2" type="primary">Vmo1_1</name>
    <name evidence="2" type="ORF">DRONOV_R09316</name>
</gene>
<sequence length="189" mass="20523">MHPLIPAFLCLLGSCCLQDTEARQYDSVLTVPNGSPWGTWGKAHFCPKGHAKGFELKVEPSQGFWLFGDDTALNGIRLLCTDGTTIESSVGPWGTWTKAQLCSSNKMVSFSLRVEPQQHLLDDTAVNNVMFLCSNGTQLVGQGLSGGQFGSWSKSCNSKAICGLKTKMEEPQGKGDDTALNDMKFYCCD</sequence>
<organism evidence="2 3">
    <name type="scientific">Dromaius novaehollandiae</name>
    <name type="common">Emu</name>
    <dbReference type="NCBI Taxonomy" id="8790"/>
    <lineage>
        <taxon>Eukaryota</taxon>
        <taxon>Metazoa</taxon>
        <taxon>Chordata</taxon>
        <taxon>Craniata</taxon>
        <taxon>Vertebrata</taxon>
        <taxon>Euteleostomi</taxon>
        <taxon>Archelosauria</taxon>
        <taxon>Archosauria</taxon>
        <taxon>Dinosauria</taxon>
        <taxon>Saurischia</taxon>
        <taxon>Theropoda</taxon>
        <taxon>Coelurosauria</taxon>
        <taxon>Aves</taxon>
        <taxon>Palaeognathae</taxon>
        <taxon>Casuariiformes</taxon>
        <taxon>Dromaiidae</taxon>
        <taxon>Dromaius</taxon>
    </lineage>
</organism>
<dbReference type="SUPFAM" id="SSF51092">
    <property type="entry name" value="Vitelline membrane outer protein-I (VMO-I)"/>
    <property type="match status" value="1"/>
</dbReference>
<dbReference type="CDD" id="cd00220">
    <property type="entry name" value="VMO-I"/>
    <property type="match status" value="1"/>
</dbReference>
<feature type="signal peptide" evidence="1">
    <location>
        <begin position="1"/>
        <end position="22"/>
    </location>
</feature>
<dbReference type="InterPro" id="IPR036706">
    <property type="entry name" value="VOMI_sf"/>
</dbReference>
<feature type="chain" id="PRO_5029674711" evidence="1">
    <location>
        <begin position="23"/>
        <end position="189"/>
    </location>
</feature>
<evidence type="ECO:0000256" key="1">
    <source>
        <dbReference type="SAM" id="SignalP"/>
    </source>
</evidence>
<dbReference type="PANTHER" id="PTHR18841:SF2">
    <property type="entry name" value="VITELLINE MEMBRANE OUTER LAYER PROTEIN 1 HOMOLOG"/>
    <property type="match status" value="1"/>
</dbReference>
<dbReference type="AlphaFoldDB" id="A0A7K9B5R6"/>
<protein>
    <submittedName>
        <fullName evidence="2">VMO1 protein</fullName>
    </submittedName>
</protein>
<feature type="non-terminal residue" evidence="2">
    <location>
        <position position="1"/>
    </location>
</feature>
<keyword evidence="1" id="KW-0732">Signal</keyword>
<feature type="non-terminal residue" evidence="2">
    <location>
        <position position="189"/>
    </location>
</feature>
<dbReference type="EMBL" id="VWZH01000178">
    <property type="protein sequence ID" value="NXG35546.1"/>
    <property type="molecule type" value="Genomic_DNA"/>
</dbReference>
<dbReference type="PANTHER" id="PTHR18841">
    <property type="entry name" value="VITELLINE MEMBRANE OUTER LAYER PROTEIN I-RELATED"/>
    <property type="match status" value="1"/>
</dbReference>